<proteinExistence type="predicted"/>
<dbReference type="Pfam" id="PF00440">
    <property type="entry name" value="TetR_N"/>
    <property type="match status" value="1"/>
</dbReference>
<evidence type="ECO:0000259" key="5">
    <source>
        <dbReference type="PROSITE" id="PS50977"/>
    </source>
</evidence>
<dbReference type="Gene3D" id="1.10.357.10">
    <property type="entry name" value="Tetracycline Repressor, domain 2"/>
    <property type="match status" value="1"/>
</dbReference>
<keyword evidence="1" id="KW-0805">Transcription regulation</keyword>
<sequence length="241" mass="26806">MVKAGVVDARQERADRILDTAKDLLLRWGYRRIRIDEVAKRAGVGKGTVYLHWRTREQMLSAVGTRETAEMVDAVVAALRVDSAEVAPHRLMRRIFVEAMSRPVLRAIYTQDIETVDALVTDGAQKAMGAANFAGWREYLTIVHEYGLLGSGLRPEDVHYPLTASVFGFFAAEPMLPGELGLTLDEKADQLASTLRRAFEPARSPARKHLDAAAAKVIAHYERLAEEFRALTYGGDQDDPK</sequence>
<evidence type="ECO:0000256" key="2">
    <source>
        <dbReference type="ARBA" id="ARBA00023125"/>
    </source>
</evidence>
<dbReference type="PATRIC" id="fig|59750.3.peg.2614"/>
<name>A0A132PSQ8_9MYCO</name>
<keyword evidence="7" id="KW-1185">Reference proteome</keyword>
<gene>
    <name evidence="6" type="ORF">AFM11_03690</name>
</gene>
<feature type="DNA-binding region" description="H-T-H motif" evidence="4">
    <location>
        <begin position="34"/>
        <end position="53"/>
    </location>
</feature>
<evidence type="ECO:0000256" key="3">
    <source>
        <dbReference type="ARBA" id="ARBA00023163"/>
    </source>
</evidence>
<evidence type="ECO:0000256" key="1">
    <source>
        <dbReference type="ARBA" id="ARBA00023015"/>
    </source>
</evidence>
<dbReference type="STRING" id="59750.AWC31_21465"/>
<keyword evidence="3" id="KW-0804">Transcription</keyword>
<dbReference type="PRINTS" id="PR00455">
    <property type="entry name" value="HTHTETR"/>
</dbReference>
<dbReference type="EMBL" id="LGTW01000002">
    <property type="protein sequence ID" value="KWX25386.1"/>
    <property type="molecule type" value="Genomic_DNA"/>
</dbReference>
<dbReference type="GO" id="GO:0003700">
    <property type="term" value="F:DNA-binding transcription factor activity"/>
    <property type="evidence" value="ECO:0007669"/>
    <property type="project" value="TreeGrafter"/>
</dbReference>
<comment type="caution">
    <text evidence="6">The sequence shown here is derived from an EMBL/GenBank/DDBJ whole genome shotgun (WGS) entry which is preliminary data.</text>
</comment>
<dbReference type="PROSITE" id="PS50977">
    <property type="entry name" value="HTH_TETR_2"/>
    <property type="match status" value="1"/>
</dbReference>
<evidence type="ECO:0000256" key="4">
    <source>
        <dbReference type="PROSITE-ProRule" id="PRU00335"/>
    </source>
</evidence>
<dbReference type="PANTHER" id="PTHR30055:SF234">
    <property type="entry name" value="HTH-TYPE TRANSCRIPTIONAL REGULATOR BETI"/>
    <property type="match status" value="1"/>
</dbReference>
<keyword evidence="2 4" id="KW-0238">DNA-binding</keyword>
<dbReference type="Proteomes" id="UP000070612">
    <property type="component" value="Unassembled WGS sequence"/>
</dbReference>
<reference evidence="6 7" key="1">
    <citation type="submission" date="2015-07" db="EMBL/GenBank/DDBJ databases">
        <title>A draft genome sequence of Mycobacterium wolinskyi.</title>
        <authorList>
            <person name="de Man T.J."/>
            <person name="Perry K.A."/>
            <person name="Coulliette A.D."/>
            <person name="Jensen B."/>
            <person name="Toney N.C."/>
            <person name="Limbago B.M."/>
            <person name="Noble-Wang J."/>
        </authorList>
    </citation>
    <scope>NUCLEOTIDE SEQUENCE [LARGE SCALE GENOMIC DNA]</scope>
    <source>
        <strain evidence="6 7">CDC_01</strain>
    </source>
</reference>
<organism evidence="6 7">
    <name type="scientific">Mycolicibacterium wolinskyi</name>
    <dbReference type="NCBI Taxonomy" id="59750"/>
    <lineage>
        <taxon>Bacteria</taxon>
        <taxon>Bacillati</taxon>
        <taxon>Actinomycetota</taxon>
        <taxon>Actinomycetes</taxon>
        <taxon>Mycobacteriales</taxon>
        <taxon>Mycobacteriaceae</taxon>
        <taxon>Mycolicibacterium</taxon>
    </lineage>
</organism>
<dbReference type="InterPro" id="IPR050109">
    <property type="entry name" value="HTH-type_TetR-like_transc_reg"/>
</dbReference>
<evidence type="ECO:0000313" key="7">
    <source>
        <dbReference type="Proteomes" id="UP000070612"/>
    </source>
</evidence>
<protein>
    <submittedName>
        <fullName evidence="6">Transcriptional regulator</fullName>
    </submittedName>
</protein>
<dbReference type="PANTHER" id="PTHR30055">
    <property type="entry name" value="HTH-TYPE TRANSCRIPTIONAL REGULATOR RUTR"/>
    <property type="match status" value="1"/>
</dbReference>
<accession>A0A132PSQ8</accession>
<dbReference type="SUPFAM" id="SSF46689">
    <property type="entry name" value="Homeodomain-like"/>
    <property type="match status" value="1"/>
</dbReference>
<dbReference type="InterPro" id="IPR009057">
    <property type="entry name" value="Homeodomain-like_sf"/>
</dbReference>
<dbReference type="GO" id="GO:0000976">
    <property type="term" value="F:transcription cis-regulatory region binding"/>
    <property type="evidence" value="ECO:0007669"/>
    <property type="project" value="TreeGrafter"/>
</dbReference>
<feature type="domain" description="HTH tetR-type" evidence="5">
    <location>
        <begin position="11"/>
        <end position="71"/>
    </location>
</feature>
<dbReference type="AlphaFoldDB" id="A0A132PSQ8"/>
<evidence type="ECO:0000313" key="6">
    <source>
        <dbReference type="EMBL" id="KWX25386.1"/>
    </source>
</evidence>
<dbReference type="InterPro" id="IPR001647">
    <property type="entry name" value="HTH_TetR"/>
</dbReference>